<evidence type="ECO:0000313" key="4">
    <source>
        <dbReference type="Proteomes" id="UP000325081"/>
    </source>
</evidence>
<dbReference type="GO" id="GO:0003676">
    <property type="term" value="F:nucleic acid binding"/>
    <property type="evidence" value="ECO:0007669"/>
    <property type="project" value="InterPro"/>
</dbReference>
<dbReference type="Pfam" id="PF00098">
    <property type="entry name" value="zf-CCHC"/>
    <property type="match status" value="1"/>
</dbReference>
<proteinExistence type="predicted"/>
<dbReference type="Proteomes" id="UP000325081">
    <property type="component" value="Unassembled WGS sequence"/>
</dbReference>
<keyword evidence="1" id="KW-0479">Metal-binding</keyword>
<comment type="caution">
    <text evidence="3">The sequence shown here is derived from an EMBL/GenBank/DDBJ whole genome shotgun (WGS) entry which is preliminary data.</text>
</comment>
<keyword evidence="4" id="KW-1185">Reference proteome</keyword>
<evidence type="ECO:0000256" key="1">
    <source>
        <dbReference type="PROSITE-ProRule" id="PRU00047"/>
    </source>
</evidence>
<keyword evidence="1" id="KW-0863">Zinc-finger</keyword>
<dbReference type="OrthoDB" id="10568988at2759"/>
<evidence type="ECO:0000259" key="2">
    <source>
        <dbReference type="PROSITE" id="PS50158"/>
    </source>
</evidence>
<keyword evidence="1" id="KW-0862">Zinc</keyword>
<dbReference type="SUPFAM" id="SSF57756">
    <property type="entry name" value="Retrovirus zinc finger-like domains"/>
    <property type="match status" value="1"/>
</dbReference>
<dbReference type="SMART" id="SM00343">
    <property type="entry name" value="ZnF_C2HC"/>
    <property type="match status" value="1"/>
</dbReference>
<organism evidence="3 4">
    <name type="scientific">Striga asiatica</name>
    <name type="common">Asiatic witchweed</name>
    <name type="synonym">Buchnera asiatica</name>
    <dbReference type="NCBI Taxonomy" id="4170"/>
    <lineage>
        <taxon>Eukaryota</taxon>
        <taxon>Viridiplantae</taxon>
        <taxon>Streptophyta</taxon>
        <taxon>Embryophyta</taxon>
        <taxon>Tracheophyta</taxon>
        <taxon>Spermatophyta</taxon>
        <taxon>Magnoliopsida</taxon>
        <taxon>eudicotyledons</taxon>
        <taxon>Gunneridae</taxon>
        <taxon>Pentapetalae</taxon>
        <taxon>asterids</taxon>
        <taxon>lamiids</taxon>
        <taxon>Lamiales</taxon>
        <taxon>Orobanchaceae</taxon>
        <taxon>Buchnereae</taxon>
        <taxon>Striga</taxon>
    </lineage>
</organism>
<sequence length="138" mass="15329">MRATLLDPIRSAGLEMAASLRGLLPSKQTSLAQHECWIIAEGKPEAVARGITDPRRAWLTLREVNEHATASKRQCLETEEDGLKRGSFILVTLLRHQGALPRTFSGSWGACLRCGQMGHYAIECTAKMLLVKEDNEER</sequence>
<dbReference type="AlphaFoldDB" id="A0A5A7QYQ2"/>
<protein>
    <submittedName>
        <fullName evidence="3">Zinc knuckle (CCHC-type) family protein</fullName>
    </submittedName>
</protein>
<accession>A0A5A7QYQ2</accession>
<name>A0A5A7QYQ2_STRAF</name>
<dbReference type="PROSITE" id="PS50158">
    <property type="entry name" value="ZF_CCHC"/>
    <property type="match status" value="1"/>
</dbReference>
<dbReference type="GO" id="GO:0008270">
    <property type="term" value="F:zinc ion binding"/>
    <property type="evidence" value="ECO:0007669"/>
    <property type="project" value="UniProtKB-KW"/>
</dbReference>
<dbReference type="InterPro" id="IPR036875">
    <property type="entry name" value="Znf_CCHC_sf"/>
</dbReference>
<evidence type="ECO:0000313" key="3">
    <source>
        <dbReference type="EMBL" id="GER50176.1"/>
    </source>
</evidence>
<dbReference type="EMBL" id="BKCP01009126">
    <property type="protein sequence ID" value="GER50176.1"/>
    <property type="molecule type" value="Genomic_DNA"/>
</dbReference>
<gene>
    <name evidence="3" type="ORF">STAS_27459</name>
</gene>
<feature type="domain" description="CCHC-type" evidence="2">
    <location>
        <begin position="111"/>
        <end position="124"/>
    </location>
</feature>
<reference evidence="4" key="1">
    <citation type="journal article" date="2019" name="Curr. Biol.">
        <title>Genome Sequence of Striga asiatica Provides Insight into the Evolution of Plant Parasitism.</title>
        <authorList>
            <person name="Yoshida S."/>
            <person name="Kim S."/>
            <person name="Wafula E.K."/>
            <person name="Tanskanen J."/>
            <person name="Kim Y.M."/>
            <person name="Honaas L."/>
            <person name="Yang Z."/>
            <person name="Spallek T."/>
            <person name="Conn C.E."/>
            <person name="Ichihashi Y."/>
            <person name="Cheong K."/>
            <person name="Cui S."/>
            <person name="Der J.P."/>
            <person name="Gundlach H."/>
            <person name="Jiao Y."/>
            <person name="Hori C."/>
            <person name="Ishida J.K."/>
            <person name="Kasahara H."/>
            <person name="Kiba T."/>
            <person name="Kim M.S."/>
            <person name="Koo N."/>
            <person name="Laohavisit A."/>
            <person name="Lee Y.H."/>
            <person name="Lumba S."/>
            <person name="McCourt P."/>
            <person name="Mortimer J.C."/>
            <person name="Mutuku J.M."/>
            <person name="Nomura T."/>
            <person name="Sasaki-Sekimoto Y."/>
            <person name="Seto Y."/>
            <person name="Wang Y."/>
            <person name="Wakatake T."/>
            <person name="Sakakibara H."/>
            <person name="Demura T."/>
            <person name="Yamaguchi S."/>
            <person name="Yoneyama K."/>
            <person name="Manabe R.I."/>
            <person name="Nelson D.C."/>
            <person name="Schulman A.H."/>
            <person name="Timko M.P."/>
            <person name="dePamphilis C.W."/>
            <person name="Choi D."/>
            <person name="Shirasu K."/>
        </authorList>
    </citation>
    <scope>NUCLEOTIDE SEQUENCE [LARGE SCALE GENOMIC DNA]</scope>
    <source>
        <strain evidence="4">cv. UVA1</strain>
    </source>
</reference>
<dbReference type="InterPro" id="IPR001878">
    <property type="entry name" value="Znf_CCHC"/>
</dbReference>